<keyword evidence="2" id="KW-1185">Reference proteome</keyword>
<accession>A0ABU4FMP4</accession>
<gene>
    <name evidence="1" type="ORF">R5A26_31710</name>
</gene>
<proteinExistence type="predicted"/>
<evidence type="ECO:0000313" key="2">
    <source>
        <dbReference type="Proteomes" id="UP001187346"/>
    </source>
</evidence>
<dbReference type="NCBIfam" id="NF033179">
    <property type="entry name" value="TnsA_like_Actin"/>
    <property type="match status" value="1"/>
</dbReference>
<dbReference type="Proteomes" id="UP001187346">
    <property type="component" value="Unassembled WGS sequence"/>
</dbReference>
<comment type="caution">
    <text evidence="1">The sequence shown here is derived from an EMBL/GenBank/DDBJ whole genome shotgun (WGS) entry which is preliminary data.</text>
</comment>
<dbReference type="EMBL" id="JAWMAJ010000133">
    <property type="protein sequence ID" value="MDV7220520.1"/>
    <property type="molecule type" value="Genomic_DNA"/>
</dbReference>
<name>A0ABU4FMP4_9ACTN</name>
<dbReference type="RefSeq" id="WP_317774075.1">
    <property type="nucleotide sequence ID" value="NZ_JAWMAJ010000133.1"/>
</dbReference>
<protein>
    <submittedName>
        <fullName evidence="1">TnsA-like heteromeric transposase endonuclease subunit</fullName>
    </submittedName>
</protein>
<sequence length="253" mass="28002">MSRQFVWLCVRSAEAEAGWAGRADVGAVDVRFLAAGGRTECSPWSAAAAEVAFERCPPLSPFPIRRGKRTAPGWWWSATTGRLVHYGSGAMRLHLMLLDRDPRVQDLAGQPLELRWRAPGGVHTHVPQVMLRLADGRGVLADCTARGELSRRQQSLAAVGWRYWVLGPVDPVYRRNVTWLSGYRHPRYHGGQQVAAALRKSFTDRTPLWEGVRGTGDPMVVLPALFHALWAGQLSADLGAPMHERMPVWAQAA</sequence>
<dbReference type="InterPro" id="IPR048000">
    <property type="entry name" value="TnsA-like"/>
</dbReference>
<organism evidence="1 2">
    <name type="scientific">Streptomyces prunicolor</name>
    <dbReference type="NCBI Taxonomy" id="67348"/>
    <lineage>
        <taxon>Bacteria</taxon>
        <taxon>Bacillati</taxon>
        <taxon>Actinomycetota</taxon>
        <taxon>Actinomycetes</taxon>
        <taxon>Kitasatosporales</taxon>
        <taxon>Streptomycetaceae</taxon>
        <taxon>Streptomyces</taxon>
    </lineage>
</organism>
<reference evidence="1 2" key="1">
    <citation type="submission" date="2023-10" db="EMBL/GenBank/DDBJ databases">
        <title>Characterization of rhizosphere-enriched actinobacteria from wheat plants lab-grown on chernevaya soil.</title>
        <authorList>
            <person name="Tikhonova E.N."/>
            <person name="Konopkin A."/>
            <person name="Kravchenko I.K."/>
        </authorList>
    </citation>
    <scope>NUCLEOTIDE SEQUENCE [LARGE SCALE GENOMIC DNA]</scope>
    <source>
        <strain evidence="1 2">RR29</strain>
    </source>
</reference>
<evidence type="ECO:0000313" key="1">
    <source>
        <dbReference type="EMBL" id="MDV7220520.1"/>
    </source>
</evidence>